<dbReference type="AlphaFoldDB" id="A0A3N5Y5K1"/>
<evidence type="ECO:0000313" key="4">
    <source>
        <dbReference type="EMBL" id="RPJ68396.1"/>
    </source>
</evidence>
<evidence type="ECO:0000259" key="3">
    <source>
        <dbReference type="Pfam" id="PF05193"/>
    </source>
</evidence>
<dbReference type="Gene3D" id="3.30.830.10">
    <property type="entry name" value="Metalloenzyme, LuxS/M16 peptidase-like"/>
    <property type="match status" value="4"/>
</dbReference>
<feature type="domain" description="Peptidase M16 N-terminal" evidence="2">
    <location>
        <begin position="56"/>
        <end position="187"/>
    </location>
</feature>
<evidence type="ECO:0000256" key="1">
    <source>
        <dbReference type="ARBA" id="ARBA00007261"/>
    </source>
</evidence>
<dbReference type="InterPro" id="IPR011765">
    <property type="entry name" value="Pept_M16_N"/>
</dbReference>
<dbReference type="PANTHER" id="PTHR11851:SF49">
    <property type="entry name" value="MITOCHONDRIAL-PROCESSING PEPTIDASE SUBUNIT ALPHA"/>
    <property type="match status" value="1"/>
</dbReference>
<dbReference type="RefSeq" id="WP_124026397.1">
    <property type="nucleotide sequence ID" value="NZ_JBHRSN010000005.1"/>
</dbReference>
<dbReference type="Proteomes" id="UP000275281">
    <property type="component" value="Unassembled WGS sequence"/>
</dbReference>
<dbReference type="InterPro" id="IPR011249">
    <property type="entry name" value="Metalloenz_LuxS/M16"/>
</dbReference>
<evidence type="ECO:0000259" key="2">
    <source>
        <dbReference type="Pfam" id="PF00675"/>
    </source>
</evidence>
<dbReference type="Pfam" id="PF05193">
    <property type="entry name" value="Peptidase_M16_C"/>
    <property type="match status" value="2"/>
</dbReference>
<dbReference type="Pfam" id="PF00675">
    <property type="entry name" value="Peptidase_M16"/>
    <property type="match status" value="2"/>
</dbReference>
<proteinExistence type="inferred from homology"/>
<feature type="domain" description="Peptidase M16 C-terminal" evidence="3">
    <location>
        <begin position="213"/>
        <end position="389"/>
    </location>
</feature>
<comment type="caution">
    <text evidence="4">The sequence shown here is derived from an EMBL/GenBank/DDBJ whole genome shotgun (WGS) entry which is preliminary data.</text>
</comment>
<dbReference type="PROSITE" id="PS51257">
    <property type="entry name" value="PROKAR_LIPOPROTEIN"/>
    <property type="match status" value="1"/>
</dbReference>
<gene>
    <name evidence="4" type="ORF">DRW07_03020</name>
</gene>
<dbReference type="PANTHER" id="PTHR11851">
    <property type="entry name" value="METALLOPROTEASE"/>
    <property type="match status" value="1"/>
</dbReference>
<organism evidence="4 5">
    <name type="scientific">Alteromonas sediminis</name>
    <dbReference type="NCBI Taxonomy" id="2259342"/>
    <lineage>
        <taxon>Bacteria</taxon>
        <taxon>Pseudomonadati</taxon>
        <taxon>Pseudomonadota</taxon>
        <taxon>Gammaproteobacteria</taxon>
        <taxon>Alteromonadales</taxon>
        <taxon>Alteromonadaceae</taxon>
        <taxon>Alteromonas/Salinimonas group</taxon>
        <taxon>Alteromonas</taxon>
    </lineage>
</organism>
<comment type="similarity">
    <text evidence="1">Belongs to the peptidase M16 family.</text>
</comment>
<accession>A0A3N5Y5K1</accession>
<dbReference type="EMBL" id="RPOK01000001">
    <property type="protein sequence ID" value="RPJ68396.1"/>
    <property type="molecule type" value="Genomic_DNA"/>
</dbReference>
<dbReference type="OrthoDB" id="9811314at2"/>
<dbReference type="GO" id="GO:0046872">
    <property type="term" value="F:metal ion binding"/>
    <property type="evidence" value="ECO:0007669"/>
    <property type="project" value="InterPro"/>
</dbReference>
<keyword evidence="5" id="KW-1185">Reference proteome</keyword>
<evidence type="ECO:0000313" key="5">
    <source>
        <dbReference type="Proteomes" id="UP000275281"/>
    </source>
</evidence>
<name>A0A3N5Y5K1_9ALTE</name>
<dbReference type="SUPFAM" id="SSF63411">
    <property type="entry name" value="LuxS/MPP-like metallohydrolase"/>
    <property type="match status" value="4"/>
</dbReference>
<feature type="domain" description="Peptidase M16 N-terminal" evidence="2">
    <location>
        <begin position="531"/>
        <end position="641"/>
    </location>
</feature>
<dbReference type="InterPro" id="IPR050361">
    <property type="entry name" value="MPP/UQCRC_Complex"/>
</dbReference>
<feature type="domain" description="Peptidase M16 C-terminal" evidence="3">
    <location>
        <begin position="677"/>
        <end position="852"/>
    </location>
</feature>
<reference evidence="4 5" key="1">
    <citation type="submission" date="2018-11" db="EMBL/GenBank/DDBJ databases">
        <authorList>
            <person name="Ye M.-Q."/>
            <person name="Du Z.-J."/>
        </authorList>
    </citation>
    <scope>NUCLEOTIDE SEQUENCE [LARGE SCALE GENOMIC DNA]</scope>
    <source>
        <strain evidence="4 5">U0105</strain>
    </source>
</reference>
<dbReference type="InterPro" id="IPR007863">
    <property type="entry name" value="Peptidase_M16_C"/>
</dbReference>
<sequence length="943" mass="105708">MSSRRVRPYIMASVGMLICTSLVSCQNVSRLSLHDASEPQLQLAHEKYQLDNGLTVILHQDNSDPLVHVDVTYHVGSAREVPGRSGFAHFFEHMMFQGSKHVADEQHFKLITEAGGELNGTTNSDRTNYFQTVPANHLERVLWLESDRMGFLLDAVDQKKFEIQRETVKNERAELIDNQPYGLRDERIAQALYPPEHPYSWPTIGYVEDLNRVDVSDLKQFFLRWYGPNNAVLTIGGDIHIEQTKAIVARYFSDIPAGPQVEKAKPDVVSLQDDRYITLHDQVHLPLLQKTYPTVYARHPDEAPLDVLADILGGGKNALLYKNLVKTGQAVQAVVAHPCRELACEFQIIVLANPEIVPNLALIEKAIKETLDEFEQRGVVADDLNRVKAGIKANAVFELQSVEGKVSLLAANETFYGTPDLLDEDVRRYQSVTKDDVMRVFHQYIKDNASVILSIVPADQDDMAARTSNYRVPDRVIKARASERLTTRKTVSEFDRTTVPEPGPAPVVEVPPFWRSQLANGVDVMGIYYDETPTVTLSIGFEGGVLLEPIEKAGLASLTAMLMNESTQHFGNEEIANELEKLGSQVSVTASGRFIQVEVSALTRHVEKTMALVEEKLLRPAFNADEFERVKAQLLEGKRQQAQDASAMALQARDTLLFGSHNRVSLPDEGTITSIQSMTLADVKSFYKRYLTTHRAHAVIVGNVSERKAKDLLSFLEGLSDQAYDIPQYLDFPEYQEQAIYVIDNPLALQSVVMLVKRDRPFDATGPFFKSQLMNFSLGAAFNSRINLNLREDKSITYGASANFIGGKTLGWYEVRADVQRQSTALAISEILQEIKTFREQGITAEEMRFMRSAYSQFDALNYETPVSKAFFLRKMMGFDLPVDYRRQQLAIINSITEADINTIAQVGLQPDDLQIIVVGDKQQLAAQLNALGLPIKTLELPQ</sequence>
<protein>
    <submittedName>
        <fullName evidence="4">Insulinase family protein</fullName>
    </submittedName>
</protein>